<keyword evidence="2" id="KW-0216">Detoxification</keyword>
<dbReference type="InterPro" id="IPR010987">
    <property type="entry name" value="Glutathione-S-Trfase_C-like"/>
</dbReference>
<dbReference type="FunFam" id="1.20.1050.10:FF:000016">
    <property type="entry name" value="Glutathione S-transferase U9"/>
    <property type="match status" value="1"/>
</dbReference>
<feature type="domain" description="GST C-terminal" evidence="7">
    <location>
        <begin position="89"/>
        <end position="223"/>
    </location>
</feature>
<dbReference type="Pfam" id="PF00043">
    <property type="entry name" value="GST_C"/>
    <property type="match status" value="1"/>
</dbReference>
<dbReference type="PROSITE" id="PS50405">
    <property type="entry name" value="GST_CTER"/>
    <property type="match status" value="1"/>
</dbReference>
<dbReference type="GO" id="GO:0005737">
    <property type="term" value="C:cytoplasm"/>
    <property type="evidence" value="ECO:0007669"/>
    <property type="project" value="TreeGrafter"/>
</dbReference>
<dbReference type="SFLD" id="SFLDG01152">
    <property type="entry name" value="Main.3:_Omega-_and_Tau-like"/>
    <property type="match status" value="1"/>
</dbReference>
<dbReference type="InterPro" id="IPR040079">
    <property type="entry name" value="Glutathione_S-Trfase"/>
</dbReference>
<comment type="catalytic activity">
    <reaction evidence="5">
        <text>RX + glutathione = an S-substituted glutathione + a halide anion + H(+)</text>
        <dbReference type="Rhea" id="RHEA:16437"/>
        <dbReference type="ChEBI" id="CHEBI:15378"/>
        <dbReference type="ChEBI" id="CHEBI:16042"/>
        <dbReference type="ChEBI" id="CHEBI:17792"/>
        <dbReference type="ChEBI" id="CHEBI:57925"/>
        <dbReference type="ChEBI" id="CHEBI:90779"/>
        <dbReference type="EC" id="2.5.1.18"/>
    </reaction>
</comment>
<dbReference type="GO" id="GO:0009407">
    <property type="term" value="P:toxin catabolic process"/>
    <property type="evidence" value="ECO:0007669"/>
    <property type="project" value="UniProtKB-ARBA"/>
</dbReference>
<evidence type="ECO:0000259" key="7">
    <source>
        <dbReference type="PROSITE" id="PS50405"/>
    </source>
</evidence>
<dbReference type="PANTHER" id="PTHR11260">
    <property type="entry name" value="GLUTATHIONE S-TRANSFERASE, GST, SUPERFAMILY, GST DOMAIN CONTAINING"/>
    <property type="match status" value="1"/>
</dbReference>
<dbReference type="InterPro" id="IPR036249">
    <property type="entry name" value="Thioredoxin-like_sf"/>
</dbReference>
<sequence length="230" mass="26328">MATSDLKLLGTWACPYVNRAQLALKVKSIEYEFIEDIPYQKSALLLKYNPVHKKIPVLIHGDKPVCESLIIVQYIDDAWATGASILPSDPYDRALARFWVAYIDDKWYPLVKVLRETEGEEERREVIQKLSEGLVLLEEAFVSCSEGKDFFGGDSIGYLDIVLGSCLGWLRVTEIVLELELLDQTKIPQLMKWADRFLSDDAVKDVLPETEKLLELYRKIQSFLKLLSVQ</sequence>
<dbReference type="GO" id="GO:0006749">
    <property type="term" value="P:glutathione metabolic process"/>
    <property type="evidence" value="ECO:0007669"/>
    <property type="project" value="InterPro"/>
</dbReference>
<dbReference type="Gene3D" id="3.40.30.10">
    <property type="entry name" value="Glutaredoxin"/>
    <property type="match status" value="1"/>
</dbReference>
<organism evidence="8">
    <name type="scientific">Sesamum calycinum</name>
    <dbReference type="NCBI Taxonomy" id="2727403"/>
    <lineage>
        <taxon>Eukaryota</taxon>
        <taxon>Viridiplantae</taxon>
        <taxon>Streptophyta</taxon>
        <taxon>Embryophyta</taxon>
        <taxon>Tracheophyta</taxon>
        <taxon>Spermatophyta</taxon>
        <taxon>Magnoliopsida</taxon>
        <taxon>eudicotyledons</taxon>
        <taxon>Gunneridae</taxon>
        <taxon>Pentapetalae</taxon>
        <taxon>asterids</taxon>
        <taxon>lamiids</taxon>
        <taxon>Lamiales</taxon>
        <taxon>Pedaliaceae</taxon>
        <taxon>Sesamum</taxon>
    </lineage>
</organism>
<comment type="similarity">
    <text evidence="4">Belongs to the GST superfamily. Tau family.</text>
</comment>
<dbReference type="SFLD" id="SFLDS00019">
    <property type="entry name" value="Glutathione_Transferase_(cytos"/>
    <property type="match status" value="1"/>
</dbReference>
<accession>A0AAW2PP07</accession>
<feature type="domain" description="GST N-terminal" evidence="6">
    <location>
        <begin position="4"/>
        <end position="83"/>
    </location>
</feature>
<dbReference type="CDD" id="cd03185">
    <property type="entry name" value="GST_C_Tau"/>
    <property type="match status" value="1"/>
</dbReference>
<dbReference type="AlphaFoldDB" id="A0AAW2PP07"/>
<dbReference type="EC" id="2.5.1.18" evidence="1"/>
<keyword evidence="3" id="KW-0808">Transferase</keyword>
<gene>
    <name evidence="8" type="ORF">Scaly_1486600</name>
</gene>
<dbReference type="Gene3D" id="1.20.1050.10">
    <property type="match status" value="1"/>
</dbReference>
<dbReference type="Pfam" id="PF02798">
    <property type="entry name" value="GST_N"/>
    <property type="match status" value="1"/>
</dbReference>
<dbReference type="SFLD" id="SFLDG00358">
    <property type="entry name" value="Main_(cytGST)"/>
    <property type="match status" value="1"/>
</dbReference>
<dbReference type="FunFam" id="3.40.30.10:FF:000044">
    <property type="entry name" value="Glutathione S-transferase GSTU6"/>
    <property type="match status" value="1"/>
</dbReference>
<comment type="caution">
    <text evidence="8">The sequence shown here is derived from an EMBL/GenBank/DDBJ whole genome shotgun (WGS) entry which is preliminary data.</text>
</comment>
<dbReference type="InterPro" id="IPR036282">
    <property type="entry name" value="Glutathione-S-Trfase_C_sf"/>
</dbReference>
<dbReference type="CDD" id="cd03058">
    <property type="entry name" value="GST_N_Tau"/>
    <property type="match status" value="1"/>
</dbReference>
<evidence type="ECO:0000256" key="5">
    <source>
        <dbReference type="ARBA" id="ARBA00047960"/>
    </source>
</evidence>
<evidence type="ECO:0000256" key="2">
    <source>
        <dbReference type="ARBA" id="ARBA00022575"/>
    </source>
</evidence>
<dbReference type="InterPro" id="IPR004046">
    <property type="entry name" value="GST_C"/>
</dbReference>
<dbReference type="InterPro" id="IPR045073">
    <property type="entry name" value="Omega/Tau-like"/>
</dbReference>
<evidence type="ECO:0000313" key="8">
    <source>
        <dbReference type="EMBL" id="KAL0358009.1"/>
    </source>
</evidence>
<evidence type="ECO:0000256" key="1">
    <source>
        <dbReference type="ARBA" id="ARBA00012452"/>
    </source>
</evidence>
<dbReference type="GO" id="GO:0004364">
    <property type="term" value="F:glutathione transferase activity"/>
    <property type="evidence" value="ECO:0007669"/>
    <property type="project" value="UniProtKB-EC"/>
</dbReference>
<reference evidence="8" key="1">
    <citation type="submission" date="2020-06" db="EMBL/GenBank/DDBJ databases">
        <authorList>
            <person name="Li T."/>
            <person name="Hu X."/>
            <person name="Zhang T."/>
            <person name="Song X."/>
            <person name="Zhang H."/>
            <person name="Dai N."/>
            <person name="Sheng W."/>
            <person name="Hou X."/>
            <person name="Wei L."/>
        </authorList>
    </citation>
    <scope>NUCLEOTIDE SEQUENCE</scope>
    <source>
        <strain evidence="8">KEN8</strain>
        <tissue evidence="8">Leaf</tissue>
    </source>
</reference>
<dbReference type="InterPro" id="IPR045074">
    <property type="entry name" value="GST_C_Tau"/>
</dbReference>
<proteinExistence type="inferred from homology"/>
<evidence type="ECO:0000256" key="3">
    <source>
        <dbReference type="ARBA" id="ARBA00022679"/>
    </source>
</evidence>
<dbReference type="InterPro" id="IPR004045">
    <property type="entry name" value="Glutathione_S-Trfase_N"/>
</dbReference>
<dbReference type="SUPFAM" id="SSF52833">
    <property type="entry name" value="Thioredoxin-like"/>
    <property type="match status" value="1"/>
</dbReference>
<dbReference type="PROSITE" id="PS50404">
    <property type="entry name" value="GST_NTER"/>
    <property type="match status" value="1"/>
</dbReference>
<evidence type="ECO:0000259" key="6">
    <source>
        <dbReference type="PROSITE" id="PS50404"/>
    </source>
</evidence>
<dbReference type="EMBL" id="JACGWM010000008">
    <property type="protein sequence ID" value="KAL0358009.1"/>
    <property type="molecule type" value="Genomic_DNA"/>
</dbReference>
<evidence type="ECO:0000256" key="4">
    <source>
        <dbReference type="ARBA" id="ARBA00025743"/>
    </source>
</evidence>
<dbReference type="PANTHER" id="PTHR11260:SF615">
    <property type="entry name" value="GLUTATHIONE S-TRANSFERASE U17"/>
    <property type="match status" value="1"/>
</dbReference>
<protein>
    <recommendedName>
        <fullName evidence="1">glutathione transferase</fullName>
        <ecNumber evidence="1">2.5.1.18</ecNumber>
    </recommendedName>
</protein>
<reference evidence="8" key="2">
    <citation type="journal article" date="2024" name="Plant">
        <title>Genomic evolution and insights into agronomic trait innovations of Sesamum species.</title>
        <authorList>
            <person name="Miao H."/>
            <person name="Wang L."/>
            <person name="Qu L."/>
            <person name="Liu H."/>
            <person name="Sun Y."/>
            <person name="Le M."/>
            <person name="Wang Q."/>
            <person name="Wei S."/>
            <person name="Zheng Y."/>
            <person name="Lin W."/>
            <person name="Duan Y."/>
            <person name="Cao H."/>
            <person name="Xiong S."/>
            <person name="Wang X."/>
            <person name="Wei L."/>
            <person name="Li C."/>
            <person name="Ma Q."/>
            <person name="Ju M."/>
            <person name="Zhao R."/>
            <person name="Li G."/>
            <person name="Mu C."/>
            <person name="Tian Q."/>
            <person name="Mei H."/>
            <person name="Zhang T."/>
            <person name="Gao T."/>
            <person name="Zhang H."/>
        </authorList>
    </citation>
    <scope>NUCLEOTIDE SEQUENCE</scope>
    <source>
        <strain evidence="8">KEN8</strain>
    </source>
</reference>
<name>A0AAW2PP07_9LAMI</name>
<dbReference type="SUPFAM" id="SSF47616">
    <property type="entry name" value="GST C-terminal domain-like"/>
    <property type="match status" value="1"/>
</dbReference>